<dbReference type="InterPro" id="IPR045912">
    <property type="entry name" value="FOXJ2/3-like"/>
</dbReference>
<dbReference type="PROSITE" id="PS00657">
    <property type="entry name" value="FORK_HEAD_1"/>
    <property type="match status" value="1"/>
</dbReference>
<keyword evidence="3" id="KW-0804">Transcription</keyword>
<dbReference type="GO" id="GO:0005634">
    <property type="term" value="C:nucleus"/>
    <property type="evidence" value="ECO:0007669"/>
    <property type="project" value="UniProtKB-SubCell"/>
</dbReference>
<evidence type="ECO:0000256" key="2">
    <source>
        <dbReference type="ARBA" id="ARBA00023125"/>
    </source>
</evidence>
<dbReference type="EMBL" id="MCGE01000006">
    <property type="protein sequence ID" value="ORZ20410.1"/>
    <property type="molecule type" value="Genomic_DNA"/>
</dbReference>
<evidence type="ECO:0000256" key="5">
    <source>
        <dbReference type="PROSITE-ProRule" id="PRU00089"/>
    </source>
</evidence>
<dbReference type="InterPro" id="IPR018122">
    <property type="entry name" value="TF_fork_head_CS_1"/>
</dbReference>
<evidence type="ECO:0000256" key="4">
    <source>
        <dbReference type="ARBA" id="ARBA00023242"/>
    </source>
</evidence>
<comment type="subcellular location">
    <subcellularLocation>
        <location evidence="5">Nucleus</location>
    </subcellularLocation>
</comment>
<feature type="DNA-binding region" description="Fork-head" evidence="5">
    <location>
        <begin position="97"/>
        <end position="174"/>
    </location>
</feature>
<dbReference type="SMART" id="SM00339">
    <property type="entry name" value="FH"/>
    <property type="match status" value="1"/>
</dbReference>
<name>A0A1X2IQ61_9FUNG</name>
<dbReference type="InterPro" id="IPR001766">
    <property type="entry name" value="Fork_head_dom"/>
</dbReference>
<dbReference type="PROSITE" id="PS00658">
    <property type="entry name" value="FORK_HEAD_2"/>
    <property type="match status" value="1"/>
</dbReference>
<reference evidence="8 9" key="1">
    <citation type="submission" date="2016-07" db="EMBL/GenBank/DDBJ databases">
        <title>Pervasive Adenine N6-methylation of Active Genes in Fungi.</title>
        <authorList>
            <consortium name="DOE Joint Genome Institute"/>
            <person name="Mondo S.J."/>
            <person name="Dannebaum R.O."/>
            <person name="Kuo R.C."/>
            <person name="Labutti K."/>
            <person name="Haridas S."/>
            <person name="Kuo A."/>
            <person name="Salamov A."/>
            <person name="Ahrendt S.R."/>
            <person name="Lipzen A."/>
            <person name="Sullivan W."/>
            <person name="Andreopoulos W.B."/>
            <person name="Clum A."/>
            <person name="Lindquist E."/>
            <person name="Daum C."/>
            <person name="Ramamoorthy G.K."/>
            <person name="Gryganskyi A."/>
            <person name="Culley D."/>
            <person name="Magnuson J.K."/>
            <person name="James T.Y."/>
            <person name="O'Malley M.A."/>
            <person name="Stajich J.E."/>
            <person name="Spatafora J.W."/>
            <person name="Visel A."/>
            <person name="Grigoriev I.V."/>
        </authorList>
    </citation>
    <scope>NUCLEOTIDE SEQUENCE [LARGE SCALE GENOMIC DNA]</scope>
    <source>
        <strain evidence="8 9">NRRL 1336</strain>
    </source>
</reference>
<evidence type="ECO:0000313" key="9">
    <source>
        <dbReference type="Proteomes" id="UP000193560"/>
    </source>
</evidence>
<keyword evidence="9" id="KW-1185">Reference proteome</keyword>
<dbReference type="Proteomes" id="UP000193560">
    <property type="component" value="Unassembled WGS sequence"/>
</dbReference>
<dbReference type="GO" id="GO:0000978">
    <property type="term" value="F:RNA polymerase II cis-regulatory region sequence-specific DNA binding"/>
    <property type="evidence" value="ECO:0007669"/>
    <property type="project" value="TreeGrafter"/>
</dbReference>
<sequence>MNHQLQLFYRQLPPIPANSSSESTTTGSTSPTAQTSTTGTTGIAGTLGSTTATWNEPLVESLHHGQPTPTPSNEKKRPRQTSTIGQGVRVEKNTQGKPPYSYATLIRYAIENSPAQKLTLNDIYSWVLEYYTYYKTAGSGWKNSIRHNLSLNKSFVRVPRPINEPGKGSYWMIDYHAAENEQRTKQ</sequence>
<evidence type="ECO:0000256" key="3">
    <source>
        <dbReference type="ARBA" id="ARBA00023163"/>
    </source>
</evidence>
<dbReference type="AlphaFoldDB" id="A0A1X2IQ61"/>
<dbReference type="InterPro" id="IPR030456">
    <property type="entry name" value="TF_fork_head_CS_2"/>
</dbReference>
<proteinExistence type="predicted"/>
<dbReference type="SUPFAM" id="SSF46785">
    <property type="entry name" value="Winged helix' DNA-binding domain"/>
    <property type="match status" value="1"/>
</dbReference>
<keyword evidence="1" id="KW-0805">Transcription regulation</keyword>
<feature type="non-terminal residue" evidence="8">
    <location>
        <position position="186"/>
    </location>
</feature>
<feature type="region of interest" description="Disordered" evidence="6">
    <location>
        <begin position="61"/>
        <end position="85"/>
    </location>
</feature>
<feature type="region of interest" description="Disordered" evidence="6">
    <location>
        <begin position="11"/>
        <end position="49"/>
    </location>
</feature>
<dbReference type="FunFam" id="1.10.10.10:FF:000135">
    <property type="entry name" value="forkhead box protein G1"/>
    <property type="match status" value="1"/>
</dbReference>
<dbReference type="OrthoDB" id="5954824at2759"/>
<dbReference type="PANTHER" id="PTHR46078">
    <property type="entry name" value="FORKHEAD BOX PROTEIN J2 FAMILY MEMBER"/>
    <property type="match status" value="1"/>
</dbReference>
<evidence type="ECO:0000256" key="1">
    <source>
        <dbReference type="ARBA" id="ARBA00023015"/>
    </source>
</evidence>
<gene>
    <name evidence="8" type="ORF">BCR42DRAFT_322560</name>
</gene>
<dbReference type="CDD" id="cd00059">
    <property type="entry name" value="FH_FOX"/>
    <property type="match status" value="1"/>
</dbReference>
<comment type="caution">
    <text evidence="8">The sequence shown here is derived from an EMBL/GenBank/DDBJ whole genome shotgun (WGS) entry which is preliminary data.</text>
</comment>
<evidence type="ECO:0000313" key="8">
    <source>
        <dbReference type="EMBL" id="ORZ20410.1"/>
    </source>
</evidence>
<dbReference type="Pfam" id="PF00250">
    <property type="entry name" value="Forkhead"/>
    <property type="match status" value="1"/>
</dbReference>
<organism evidence="8 9">
    <name type="scientific">Absidia repens</name>
    <dbReference type="NCBI Taxonomy" id="90262"/>
    <lineage>
        <taxon>Eukaryota</taxon>
        <taxon>Fungi</taxon>
        <taxon>Fungi incertae sedis</taxon>
        <taxon>Mucoromycota</taxon>
        <taxon>Mucoromycotina</taxon>
        <taxon>Mucoromycetes</taxon>
        <taxon>Mucorales</taxon>
        <taxon>Cunninghamellaceae</taxon>
        <taxon>Absidia</taxon>
    </lineage>
</organism>
<evidence type="ECO:0000259" key="7">
    <source>
        <dbReference type="PROSITE" id="PS50039"/>
    </source>
</evidence>
<dbReference type="PANTHER" id="PTHR46078:SF2">
    <property type="entry name" value="FORK-HEAD DOMAIN-CONTAINING PROTEIN"/>
    <property type="match status" value="1"/>
</dbReference>
<dbReference type="PRINTS" id="PR00053">
    <property type="entry name" value="FORKHEAD"/>
</dbReference>
<dbReference type="InterPro" id="IPR036390">
    <property type="entry name" value="WH_DNA-bd_sf"/>
</dbReference>
<accession>A0A1X2IQ61</accession>
<keyword evidence="2 5" id="KW-0238">DNA-binding</keyword>
<protein>
    <recommendedName>
        <fullName evidence="7">Fork-head domain-containing protein</fullName>
    </recommendedName>
</protein>
<dbReference type="Gene3D" id="1.10.10.10">
    <property type="entry name" value="Winged helix-like DNA-binding domain superfamily/Winged helix DNA-binding domain"/>
    <property type="match status" value="1"/>
</dbReference>
<dbReference type="PROSITE" id="PS50039">
    <property type="entry name" value="FORK_HEAD_3"/>
    <property type="match status" value="1"/>
</dbReference>
<dbReference type="GO" id="GO:0000981">
    <property type="term" value="F:DNA-binding transcription factor activity, RNA polymerase II-specific"/>
    <property type="evidence" value="ECO:0007669"/>
    <property type="project" value="TreeGrafter"/>
</dbReference>
<feature type="domain" description="Fork-head" evidence="7">
    <location>
        <begin position="97"/>
        <end position="174"/>
    </location>
</feature>
<feature type="compositionally biased region" description="Low complexity" evidence="6">
    <location>
        <begin position="19"/>
        <end position="49"/>
    </location>
</feature>
<evidence type="ECO:0000256" key="6">
    <source>
        <dbReference type="SAM" id="MobiDB-lite"/>
    </source>
</evidence>
<keyword evidence="4 5" id="KW-0539">Nucleus</keyword>
<dbReference type="InterPro" id="IPR036388">
    <property type="entry name" value="WH-like_DNA-bd_sf"/>
</dbReference>
<dbReference type="STRING" id="90262.A0A1X2IQ61"/>